<proteinExistence type="predicted"/>
<dbReference type="Gene3D" id="3.10.10.10">
    <property type="entry name" value="HIV Type 1 Reverse Transcriptase, subunit A, domain 1"/>
    <property type="match status" value="1"/>
</dbReference>
<dbReference type="InterPro" id="IPR050951">
    <property type="entry name" value="Retrovirus_Pol_polyprotein"/>
</dbReference>
<evidence type="ECO:0000256" key="1">
    <source>
        <dbReference type="SAM" id="MobiDB-lite"/>
    </source>
</evidence>
<evidence type="ECO:0000313" key="2">
    <source>
        <dbReference type="EMBL" id="KAJ8364672.1"/>
    </source>
</evidence>
<keyword evidence="3" id="KW-1185">Reference proteome</keyword>
<dbReference type="OrthoDB" id="775972at2759"/>
<dbReference type="InterPro" id="IPR043128">
    <property type="entry name" value="Rev_trsase/Diguanyl_cyclase"/>
</dbReference>
<dbReference type="SUPFAM" id="SSF56672">
    <property type="entry name" value="DNA/RNA polymerases"/>
    <property type="match status" value="1"/>
</dbReference>
<dbReference type="Gene3D" id="3.30.70.270">
    <property type="match status" value="2"/>
</dbReference>
<dbReference type="AlphaFoldDB" id="A0A9Q1FRA0"/>
<accession>A0A9Q1FRA0</accession>
<feature type="region of interest" description="Disordered" evidence="1">
    <location>
        <begin position="37"/>
        <end position="62"/>
    </location>
</feature>
<gene>
    <name evidence="2" type="ORF">SKAU_G00135030</name>
</gene>
<sequence>MDIARSHEIAQAQMRTIGGSATASGSHDQTVHAVLRHTSKNTAQGARFRQDGAERDFKTSDTDRKYNRSCGYCVVVEKLRTGKLRVCLDPRDLNKAVKRPHYRLPTLEDVTPKLAAQDEFQRKIDETYQGLDGVVAIVDDVLLYGATQEEHDRNLRAMLQ</sequence>
<dbReference type="Proteomes" id="UP001152622">
    <property type="component" value="Chromosome 4"/>
</dbReference>
<protein>
    <recommendedName>
        <fullName evidence="4">Reverse transcriptase</fullName>
    </recommendedName>
</protein>
<comment type="caution">
    <text evidence="2">The sequence shown here is derived from an EMBL/GenBank/DDBJ whole genome shotgun (WGS) entry which is preliminary data.</text>
</comment>
<dbReference type="PANTHER" id="PTHR37984">
    <property type="entry name" value="PROTEIN CBG26694"/>
    <property type="match status" value="1"/>
</dbReference>
<dbReference type="InterPro" id="IPR043502">
    <property type="entry name" value="DNA/RNA_pol_sf"/>
</dbReference>
<organism evidence="2 3">
    <name type="scientific">Synaphobranchus kaupii</name>
    <name type="common">Kaup's arrowtooth eel</name>
    <dbReference type="NCBI Taxonomy" id="118154"/>
    <lineage>
        <taxon>Eukaryota</taxon>
        <taxon>Metazoa</taxon>
        <taxon>Chordata</taxon>
        <taxon>Craniata</taxon>
        <taxon>Vertebrata</taxon>
        <taxon>Euteleostomi</taxon>
        <taxon>Actinopterygii</taxon>
        <taxon>Neopterygii</taxon>
        <taxon>Teleostei</taxon>
        <taxon>Anguilliformes</taxon>
        <taxon>Synaphobranchidae</taxon>
        <taxon>Synaphobranchus</taxon>
    </lineage>
</organism>
<dbReference type="PANTHER" id="PTHR37984:SF7">
    <property type="entry name" value="INTEGRASE CATALYTIC DOMAIN-CONTAINING PROTEIN"/>
    <property type="match status" value="1"/>
</dbReference>
<reference evidence="2" key="1">
    <citation type="journal article" date="2023" name="Science">
        <title>Genome structures resolve the early diversification of teleost fishes.</title>
        <authorList>
            <person name="Parey E."/>
            <person name="Louis A."/>
            <person name="Montfort J."/>
            <person name="Bouchez O."/>
            <person name="Roques C."/>
            <person name="Iampietro C."/>
            <person name="Lluch J."/>
            <person name="Castinel A."/>
            <person name="Donnadieu C."/>
            <person name="Desvignes T."/>
            <person name="Floi Bucao C."/>
            <person name="Jouanno E."/>
            <person name="Wen M."/>
            <person name="Mejri S."/>
            <person name="Dirks R."/>
            <person name="Jansen H."/>
            <person name="Henkel C."/>
            <person name="Chen W.J."/>
            <person name="Zahm M."/>
            <person name="Cabau C."/>
            <person name="Klopp C."/>
            <person name="Thompson A.W."/>
            <person name="Robinson-Rechavi M."/>
            <person name="Braasch I."/>
            <person name="Lecointre G."/>
            <person name="Bobe J."/>
            <person name="Postlethwait J.H."/>
            <person name="Berthelot C."/>
            <person name="Roest Crollius H."/>
            <person name="Guiguen Y."/>
        </authorList>
    </citation>
    <scope>NUCLEOTIDE SEQUENCE</scope>
    <source>
        <strain evidence="2">WJC10195</strain>
    </source>
</reference>
<dbReference type="EMBL" id="JAINUF010000004">
    <property type="protein sequence ID" value="KAJ8364672.1"/>
    <property type="molecule type" value="Genomic_DNA"/>
</dbReference>
<evidence type="ECO:0000313" key="3">
    <source>
        <dbReference type="Proteomes" id="UP001152622"/>
    </source>
</evidence>
<feature type="compositionally biased region" description="Basic and acidic residues" evidence="1">
    <location>
        <begin position="48"/>
        <end position="62"/>
    </location>
</feature>
<evidence type="ECO:0008006" key="4">
    <source>
        <dbReference type="Google" id="ProtNLM"/>
    </source>
</evidence>
<name>A0A9Q1FRA0_SYNKA</name>